<accession>X1MBN5</accession>
<organism evidence="1">
    <name type="scientific">marine sediment metagenome</name>
    <dbReference type="NCBI Taxonomy" id="412755"/>
    <lineage>
        <taxon>unclassified sequences</taxon>
        <taxon>metagenomes</taxon>
        <taxon>ecological metagenomes</taxon>
    </lineage>
</organism>
<dbReference type="PANTHER" id="PTHR12993:SF11">
    <property type="entry name" value="N-ACETYLGLUCOSAMINYL-PHOSPHATIDYLINOSITOL DE-N-ACETYLASE"/>
    <property type="match status" value="1"/>
</dbReference>
<dbReference type="SUPFAM" id="SSF102588">
    <property type="entry name" value="LmbE-like"/>
    <property type="match status" value="1"/>
</dbReference>
<proteinExistence type="predicted"/>
<dbReference type="PANTHER" id="PTHR12993">
    <property type="entry name" value="N-ACETYLGLUCOSAMINYL-PHOSPHATIDYLINOSITOL DE-N-ACETYLASE-RELATED"/>
    <property type="match status" value="1"/>
</dbReference>
<feature type="non-terminal residue" evidence="1">
    <location>
        <position position="96"/>
    </location>
</feature>
<name>X1MBN5_9ZZZZ</name>
<evidence type="ECO:0000313" key="1">
    <source>
        <dbReference type="EMBL" id="GAI15491.1"/>
    </source>
</evidence>
<protein>
    <recommendedName>
        <fullName evidence="2">LmbE family protein</fullName>
    </recommendedName>
</protein>
<dbReference type="InterPro" id="IPR024078">
    <property type="entry name" value="LmbE-like_dom_sf"/>
</dbReference>
<dbReference type="Pfam" id="PF02585">
    <property type="entry name" value="PIG-L"/>
    <property type="match status" value="1"/>
</dbReference>
<comment type="caution">
    <text evidence="1">The sequence shown here is derived from an EMBL/GenBank/DDBJ whole genome shotgun (WGS) entry which is preliminary data.</text>
</comment>
<reference evidence="1" key="1">
    <citation type="journal article" date="2014" name="Front. Microbiol.">
        <title>High frequency of phylogenetically diverse reductive dehalogenase-homologous genes in deep subseafloor sedimentary metagenomes.</title>
        <authorList>
            <person name="Kawai M."/>
            <person name="Futagami T."/>
            <person name="Toyoda A."/>
            <person name="Takaki Y."/>
            <person name="Nishi S."/>
            <person name="Hori S."/>
            <person name="Arai W."/>
            <person name="Tsubouchi T."/>
            <person name="Morono Y."/>
            <person name="Uchiyama I."/>
            <person name="Ito T."/>
            <person name="Fujiyama A."/>
            <person name="Inagaki F."/>
            <person name="Takami H."/>
        </authorList>
    </citation>
    <scope>NUCLEOTIDE SEQUENCE</scope>
    <source>
        <strain evidence="1">Expedition CK06-06</strain>
    </source>
</reference>
<evidence type="ECO:0008006" key="2">
    <source>
        <dbReference type="Google" id="ProtNLM"/>
    </source>
</evidence>
<dbReference type="AlphaFoldDB" id="X1MBN5"/>
<gene>
    <name evidence="1" type="ORF">S06H3_16216</name>
</gene>
<sequence>MRVLAVGAHPDDLDILCAGTLAKLAKRGDKIFMGVLTDGSKGHFRTPPAELAEIRKSEAMESSEVIGAELIWLGMPDACLFDDERTRLGVIDMMRI</sequence>
<dbReference type="InterPro" id="IPR003737">
    <property type="entry name" value="GlcNAc_PI_deacetylase-related"/>
</dbReference>
<dbReference type="Gene3D" id="3.40.50.10320">
    <property type="entry name" value="LmbE-like"/>
    <property type="match status" value="1"/>
</dbReference>
<dbReference type="EMBL" id="BARV01008014">
    <property type="protein sequence ID" value="GAI15491.1"/>
    <property type="molecule type" value="Genomic_DNA"/>
</dbReference>
<dbReference type="GO" id="GO:0016811">
    <property type="term" value="F:hydrolase activity, acting on carbon-nitrogen (but not peptide) bonds, in linear amides"/>
    <property type="evidence" value="ECO:0007669"/>
    <property type="project" value="TreeGrafter"/>
</dbReference>